<evidence type="ECO:0000256" key="6">
    <source>
        <dbReference type="RuleBase" id="RU367044"/>
    </source>
</evidence>
<dbReference type="GO" id="GO:0060320">
    <property type="term" value="P:rejection of self pollen"/>
    <property type="evidence" value="ECO:0007669"/>
    <property type="project" value="UniProtKB-KW"/>
</dbReference>
<feature type="chain" id="PRO_5042673490" description="S-protein homolog" evidence="6">
    <location>
        <begin position="30"/>
        <end position="143"/>
    </location>
</feature>
<proteinExistence type="inferred from homology"/>
<gene>
    <name evidence="7" type="ORF">L1049_003544</name>
</gene>
<dbReference type="EMBL" id="JBBPBK010000397">
    <property type="protein sequence ID" value="KAK9265420.1"/>
    <property type="molecule type" value="Genomic_DNA"/>
</dbReference>
<keyword evidence="3 6" id="KW-0713">Self-incompatibility</keyword>
<evidence type="ECO:0000256" key="3">
    <source>
        <dbReference type="ARBA" id="ARBA00022471"/>
    </source>
</evidence>
<name>A0AAP0N0Z4_LIQFO</name>
<dbReference type="Proteomes" id="UP001415857">
    <property type="component" value="Unassembled WGS sequence"/>
</dbReference>
<dbReference type="PANTHER" id="PTHR31232">
    <property type="match status" value="1"/>
</dbReference>
<dbReference type="PANTHER" id="PTHR31232:SF18">
    <property type="entry name" value="S-PROTEIN HOMOLOG"/>
    <property type="match status" value="1"/>
</dbReference>
<comment type="similarity">
    <text evidence="2 6">Belongs to the plant self-incompatibility (S1) protein family.</text>
</comment>
<evidence type="ECO:0000256" key="4">
    <source>
        <dbReference type="ARBA" id="ARBA00022525"/>
    </source>
</evidence>
<protein>
    <recommendedName>
        <fullName evidence="6">S-protein homolog</fullName>
    </recommendedName>
</protein>
<keyword evidence="4 6" id="KW-0964">Secreted</keyword>
<evidence type="ECO:0000256" key="5">
    <source>
        <dbReference type="ARBA" id="ARBA00022729"/>
    </source>
</evidence>
<feature type="signal peptide" evidence="6">
    <location>
        <begin position="1"/>
        <end position="29"/>
    </location>
</feature>
<sequence length="143" mass="17148">MGWFNSSSHRLVLLFMAVLSLCQISLVSAILFERVHVYLLNRVEPGKTLSLHCKSKNDDLGMQQIVFNQTYEWSFHNNFFGTTLYWCFMYWEKSQYVFGSFNIYEGSRDQSRCRKSCWWMIEEDGLFSLNGDSFIWEHMYDWP</sequence>
<accession>A0AAP0N0Z4</accession>
<dbReference type="AlphaFoldDB" id="A0AAP0N0Z4"/>
<dbReference type="InterPro" id="IPR010264">
    <property type="entry name" value="Self-incomp_S1"/>
</dbReference>
<evidence type="ECO:0000256" key="2">
    <source>
        <dbReference type="ARBA" id="ARBA00005581"/>
    </source>
</evidence>
<keyword evidence="8" id="KW-1185">Reference proteome</keyword>
<evidence type="ECO:0000313" key="7">
    <source>
        <dbReference type="EMBL" id="KAK9265420.1"/>
    </source>
</evidence>
<reference evidence="7 8" key="1">
    <citation type="journal article" date="2024" name="Plant J.">
        <title>Genome sequences and population genomics reveal climatic adaptation and genomic divergence between two closely related sweetgum species.</title>
        <authorList>
            <person name="Xu W.Q."/>
            <person name="Ren C.Q."/>
            <person name="Zhang X.Y."/>
            <person name="Comes H.P."/>
            <person name="Liu X.H."/>
            <person name="Li Y.G."/>
            <person name="Kettle C.J."/>
            <person name="Jalonen R."/>
            <person name="Gaisberger H."/>
            <person name="Ma Y.Z."/>
            <person name="Qiu Y.X."/>
        </authorList>
    </citation>
    <scope>NUCLEOTIDE SEQUENCE [LARGE SCALE GENOMIC DNA]</scope>
    <source>
        <strain evidence="7">Hangzhou</strain>
    </source>
</reference>
<organism evidence="7 8">
    <name type="scientific">Liquidambar formosana</name>
    <name type="common">Formosan gum</name>
    <dbReference type="NCBI Taxonomy" id="63359"/>
    <lineage>
        <taxon>Eukaryota</taxon>
        <taxon>Viridiplantae</taxon>
        <taxon>Streptophyta</taxon>
        <taxon>Embryophyta</taxon>
        <taxon>Tracheophyta</taxon>
        <taxon>Spermatophyta</taxon>
        <taxon>Magnoliopsida</taxon>
        <taxon>eudicotyledons</taxon>
        <taxon>Gunneridae</taxon>
        <taxon>Pentapetalae</taxon>
        <taxon>Saxifragales</taxon>
        <taxon>Altingiaceae</taxon>
        <taxon>Liquidambar</taxon>
    </lineage>
</organism>
<keyword evidence="5 6" id="KW-0732">Signal</keyword>
<dbReference type="GO" id="GO:0005576">
    <property type="term" value="C:extracellular region"/>
    <property type="evidence" value="ECO:0007669"/>
    <property type="project" value="UniProtKB-SubCell"/>
</dbReference>
<evidence type="ECO:0000313" key="8">
    <source>
        <dbReference type="Proteomes" id="UP001415857"/>
    </source>
</evidence>
<dbReference type="Pfam" id="PF05938">
    <property type="entry name" value="Self-incomp_S1"/>
    <property type="match status" value="1"/>
</dbReference>
<comment type="caution">
    <text evidence="7">The sequence shown here is derived from an EMBL/GenBank/DDBJ whole genome shotgun (WGS) entry which is preliminary data.</text>
</comment>
<comment type="subcellular location">
    <subcellularLocation>
        <location evidence="1 6">Secreted</location>
    </subcellularLocation>
</comment>
<evidence type="ECO:0000256" key="1">
    <source>
        <dbReference type="ARBA" id="ARBA00004613"/>
    </source>
</evidence>